<dbReference type="Pfam" id="PF20252">
    <property type="entry name" value="BIG2_C"/>
    <property type="match status" value="1"/>
</dbReference>
<comment type="subcellular location">
    <subcellularLocation>
        <location evidence="2">Cytoplasm</location>
        <location evidence="2">Cytosol</location>
    </subcellularLocation>
    <subcellularLocation>
        <location evidence="1">Membrane</location>
        <topology evidence="1">Peripheral membrane protein</topology>
        <orientation evidence="1">Cytoplasmic side</orientation>
    </subcellularLocation>
</comment>
<dbReference type="InterPro" id="IPR015403">
    <property type="entry name" value="Mon2/Sec7/BIG1-like_HDS"/>
</dbReference>
<evidence type="ECO:0000256" key="8">
    <source>
        <dbReference type="ARBA" id="ARBA00023136"/>
    </source>
</evidence>
<dbReference type="GO" id="GO:0016020">
    <property type="term" value="C:membrane"/>
    <property type="evidence" value="ECO:0007669"/>
    <property type="project" value="UniProtKB-SubCell"/>
</dbReference>
<comment type="subunit">
    <text evidence="3">Homodimer.</text>
</comment>
<dbReference type="InterPro" id="IPR032629">
    <property type="entry name" value="DCB_dom"/>
</dbReference>
<keyword evidence="8" id="KW-0472">Membrane</keyword>
<dbReference type="FunFam" id="1.10.220.20:FF:000002">
    <property type="entry name" value="Brefeldin A-inhibited guanine nucleotide-exchange protein 1"/>
    <property type="match status" value="1"/>
</dbReference>
<proteinExistence type="predicted"/>
<feature type="compositionally biased region" description="Basic and acidic residues" evidence="9">
    <location>
        <begin position="260"/>
        <end position="270"/>
    </location>
</feature>
<dbReference type="InterPro" id="IPR016024">
    <property type="entry name" value="ARM-type_fold"/>
</dbReference>
<accession>A0A1D6QRK5</accession>
<gene>
    <name evidence="10" type="ORF">ZEAMMB73_Zm00001d053688</name>
</gene>
<dbReference type="ExpressionAtlas" id="A0A1D6QRK5">
    <property type="expression patterns" value="baseline and differential"/>
</dbReference>
<dbReference type="Pfam" id="PF09324">
    <property type="entry name" value="Sec7-like_HDS"/>
    <property type="match status" value="1"/>
</dbReference>
<evidence type="ECO:0000256" key="4">
    <source>
        <dbReference type="ARBA" id="ARBA00022448"/>
    </source>
</evidence>
<dbReference type="GO" id="GO:0015031">
    <property type="term" value="P:protein transport"/>
    <property type="evidence" value="ECO:0007669"/>
    <property type="project" value="UniProtKB-KW"/>
</dbReference>
<dbReference type="SUPFAM" id="SSF48371">
    <property type="entry name" value="ARM repeat"/>
    <property type="match status" value="1"/>
</dbReference>
<dbReference type="FunFam" id="1.10.1000.11:FF:000005">
    <property type="entry name" value="Brefeldin A-inhibited guanine nucleotide-exchange 1"/>
    <property type="match status" value="1"/>
</dbReference>
<dbReference type="InterPro" id="IPR032691">
    <property type="entry name" value="Mon2/Sec7/BIG1-like_HUS"/>
</dbReference>
<evidence type="ECO:0000256" key="1">
    <source>
        <dbReference type="ARBA" id="ARBA00004287"/>
    </source>
</evidence>
<keyword evidence="7" id="KW-0653">Protein transport</keyword>
<evidence type="ECO:0000256" key="7">
    <source>
        <dbReference type="ARBA" id="ARBA00022927"/>
    </source>
</evidence>
<evidence type="ECO:0000256" key="2">
    <source>
        <dbReference type="ARBA" id="ARBA00004514"/>
    </source>
</evidence>
<dbReference type="Gene3D" id="1.10.220.20">
    <property type="match status" value="1"/>
</dbReference>
<dbReference type="PANTHER" id="PTHR10663">
    <property type="entry name" value="GUANYL-NUCLEOTIDE EXCHANGE FACTOR"/>
    <property type="match status" value="1"/>
</dbReference>
<evidence type="ECO:0000256" key="3">
    <source>
        <dbReference type="ARBA" id="ARBA00011738"/>
    </source>
</evidence>
<dbReference type="InterPro" id="IPR035999">
    <property type="entry name" value="Sec7_dom_sf"/>
</dbReference>
<dbReference type="CDD" id="cd00171">
    <property type="entry name" value="Sec7"/>
    <property type="match status" value="1"/>
</dbReference>
<dbReference type="PANTHER" id="PTHR10663:SF108">
    <property type="entry name" value="BREFELDIN A-INHIBITED GUANINE NUCLEOTIDE-EXCHANGE PROTEIN 1"/>
    <property type="match status" value="1"/>
</dbReference>
<dbReference type="InterPro" id="IPR023394">
    <property type="entry name" value="Sec7_C_sf"/>
</dbReference>
<dbReference type="GO" id="GO:0005829">
    <property type="term" value="C:cytosol"/>
    <property type="evidence" value="ECO:0007669"/>
    <property type="project" value="UniProtKB-SubCell"/>
</dbReference>
<dbReference type="InterPro" id="IPR011989">
    <property type="entry name" value="ARM-like"/>
</dbReference>
<evidence type="ECO:0000256" key="9">
    <source>
        <dbReference type="SAM" id="MobiDB-lite"/>
    </source>
</evidence>
<keyword evidence="5" id="KW-0963">Cytoplasm</keyword>
<dbReference type="SUPFAM" id="SSF48425">
    <property type="entry name" value="Sec7 domain"/>
    <property type="match status" value="1"/>
</dbReference>
<reference evidence="10" key="1">
    <citation type="submission" date="2015-12" db="EMBL/GenBank/DDBJ databases">
        <title>Update maize B73 reference genome by single molecule sequencing technologies.</title>
        <authorList>
            <consortium name="Maize Genome Sequencing Project"/>
            <person name="Ware D."/>
        </authorList>
    </citation>
    <scope>NUCLEOTIDE SEQUENCE</scope>
    <source>
        <tissue evidence="10">Seedling</tissue>
    </source>
</reference>
<evidence type="ECO:0000256" key="5">
    <source>
        <dbReference type="ARBA" id="ARBA00022490"/>
    </source>
</evidence>
<organism evidence="10">
    <name type="scientific">Zea mays</name>
    <name type="common">Maize</name>
    <dbReference type="NCBI Taxonomy" id="4577"/>
    <lineage>
        <taxon>Eukaryota</taxon>
        <taxon>Viridiplantae</taxon>
        <taxon>Streptophyta</taxon>
        <taxon>Embryophyta</taxon>
        <taxon>Tracheophyta</taxon>
        <taxon>Spermatophyta</taxon>
        <taxon>Magnoliopsida</taxon>
        <taxon>Liliopsida</taxon>
        <taxon>Poales</taxon>
        <taxon>Poaceae</taxon>
        <taxon>PACMAD clade</taxon>
        <taxon>Panicoideae</taxon>
        <taxon>Andropogonodae</taxon>
        <taxon>Andropogoneae</taxon>
        <taxon>Tripsacinae</taxon>
        <taxon>Zea</taxon>
    </lineage>
</organism>
<dbReference type="PROSITE" id="PS50190">
    <property type="entry name" value="SEC7"/>
    <property type="match status" value="1"/>
</dbReference>
<evidence type="ECO:0000313" key="10">
    <source>
        <dbReference type="EMBL" id="AQK60139.1"/>
    </source>
</evidence>
<dbReference type="EMBL" id="CM000780">
    <property type="protein sequence ID" value="AQK60139.1"/>
    <property type="molecule type" value="Genomic_DNA"/>
</dbReference>
<dbReference type="GO" id="GO:0032012">
    <property type="term" value="P:regulation of ARF protein signal transduction"/>
    <property type="evidence" value="ECO:0007669"/>
    <property type="project" value="InterPro"/>
</dbReference>
<dbReference type="InterPro" id="IPR046455">
    <property type="entry name" value="Sec7/BIG1-like_C"/>
</dbReference>
<sequence length="1454" mass="160727">MATSTMPLGGASPSGRVLGPALDRIIKNAAWRKHSALVAAAKAALDLLSSSPAYPSSDPISPQSSLLLGLPSAAADAALHALLLALESASPKVVDPALDCVTKLLYHRLLFGDLGCAGDDASSPTSRLFTAVLTCGALSDDAMELATLRVIIAAARCPTVAIRGEGLGQVLKTCYNIYLSSNSGANQLCAKLALAQVLLIVFARVEVDSMDVRIRTVSITEMMDVSDRNLNDSSIVQVAQGFINETMEGSVAPEPGSHLEPTEVDGKEDTGMSKIREDGLALLKNLCKLSMKFSTPDNPEDQMLLRGKVLSLELLKMVIDNAGPFWRTNEKYIGAIKQYLCLSLLKNSALSAMSIFQLLCSIFVGLLSRFRSGLKEEIGIFFPMLVLRVLENVHQPSFLQKMTVLNLLEKICKESQVLIDIFVNYDCDVDAPNIFERVVNGLLKTALGVPPGSTTTLTIAQDQTFRIESVKCLATIIKSMGSWMDQQLRIGDFSPKISEASLSSLSSIDNPNILIGEDGSGIDYELQSDSGSPDVSGAPSLEQRRAFKIELQKGISLFNRKPSKGINFLVKSKKIGHTPEDVACFLRNTAGLNATMIGDYLGERDEFPIKVMHAYVDALNFEGMDFGEAIRYYLRGFRLPGEAQKIDRIMEKFAERYCKCNPNSFTSADTAYVLAYSVIMLNTDAHNTMVKDKMSKSDFIRNNRGIDDGKDLPETYLGTLYDQIVKNEIKMSAGSSVPQNKQPSSVMKLLGLDNIISFVNWKQADDRVVGANDLLIKTIQEKFKLKSGKSESVFSVITDTTILRFMMEVCWAPMMAAFSVTLDQSDDKAATSQCLQGFRSAVHVTSVMCMETQRDAFVTSVAKFTYLHCAADMKQKNVDAVKKSNASEVRELIVRCVSQMVLSRVNNIKSGWKSVFTVFTAAAADDRKNIVLLAFETMEKIVRDYFPYITETETTTFTDCVKCLITFTSSKFSSDASLNAIAFLRFCAVKLAEEGFISHEKDTEQQPSKIDSSDGNSMVHKDDHVYFWVPLLAGLARLTTDSRPTIRKGSAEVLFDILADHGHLFSQSFWANIFESVIYPLFSSESFAPNGQISSVNSTEDDSWNFETKTVALKCLADLYIMFFEVMRPELSRVTSVITNFIRSPYKQSASTGISVFQRLTEGLASKLSNDEWGTVLLCFKESASHTFVVFDKIVKMMKVIEIPDRNESYSEAEQYSDHDIYNDEEEEANMETASYAIVRMKNHMALQLLIVEGIIKLYEVHRSFLGAEHIVIMLEILSAIASHASEVNSESNLHRKLHKACSILEVPEPAVIHFESESYQSYLKLLQALLHDNPSLSETMNVESQIMLVCEKILRMYLTCAEHELSNGVSGRGPALQRMPLGTSKKEELGARTPFVLHVMGLLGSLEKNCFRRNLPRFFPLLANLIRCEHNSGEVQVALYDIFQSSIGPIISA</sequence>
<dbReference type="Pfam" id="PF16213">
    <property type="entry name" value="DCB"/>
    <property type="match status" value="1"/>
</dbReference>
<dbReference type="Gene3D" id="1.10.1000.11">
    <property type="entry name" value="Arf Nucleotide-binding Site Opener,domain 2"/>
    <property type="match status" value="1"/>
</dbReference>
<keyword evidence="6" id="KW-0344">Guanine-nucleotide releasing factor</keyword>
<dbReference type="InterPro" id="IPR000904">
    <property type="entry name" value="Sec7_dom"/>
</dbReference>
<dbReference type="SMART" id="SM00222">
    <property type="entry name" value="Sec7"/>
    <property type="match status" value="1"/>
</dbReference>
<feature type="region of interest" description="Disordered" evidence="9">
    <location>
        <begin position="250"/>
        <end position="270"/>
    </location>
</feature>
<protein>
    <submittedName>
        <fullName evidence="10">Brefeldin A-inhibited guanine nucleotide-exchange protein 1</fullName>
    </submittedName>
</protein>
<dbReference type="Pfam" id="PF12783">
    <property type="entry name" value="Sec7-like_HUS"/>
    <property type="match status" value="1"/>
</dbReference>
<dbReference type="Pfam" id="PF01369">
    <property type="entry name" value="Sec7"/>
    <property type="match status" value="1"/>
</dbReference>
<dbReference type="GO" id="GO:0005085">
    <property type="term" value="F:guanyl-nucleotide exchange factor activity"/>
    <property type="evidence" value="ECO:0007669"/>
    <property type="project" value="UniProtKB-KW"/>
</dbReference>
<keyword evidence="4" id="KW-0813">Transport</keyword>
<evidence type="ECO:0000256" key="6">
    <source>
        <dbReference type="ARBA" id="ARBA00022658"/>
    </source>
</evidence>
<name>A0A1D6QRK5_MAIZE</name>
<dbReference type="Gene3D" id="1.25.10.10">
    <property type="entry name" value="Leucine-rich Repeat Variant"/>
    <property type="match status" value="1"/>
</dbReference>